<feature type="region of interest" description="Disordered" evidence="1">
    <location>
        <begin position="69"/>
        <end position="89"/>
    </location>
</feature>
<dbReference type="GO" id="GO:0003676">
    <property type="term" value="F:nucleic acid binding"/>
    <property type="evidence" value="ECO:0007669"/>
    <property type="project" value="InterPro"/>
</dbReference>
<dbReference type="OrthoDB" id="3540448at2"/>
<dbReference type="Pfam" id="PF13551">
    <property type="entry name" value="HTH_29"/>
    <property type="match status" value="1"/>
</dbReference>
<dbReference type="InterPro" id="IPR012337">
    <property type="entry name" value="RNaseH-like_sf"/>
</dbReference>
<gene>
    <name evidence="3" type="ORF">D0Q02_30655</name>
</gene>
<dbReference type="Proteomes" id="UP000262621">
    <property type="component" value="Unassembled WGS sequence"/>
</dbReference>
<dbReference type="RefSeq" id="WP_117231366.1">
    <property type="nucleotide sequence ID" value="NZ_CP061725.1"/>
</dbReference>
<dbReference type="InterPro" id="IPR047655">
    <property type="entry name" value="Transpos_IS630-like"/>
</dbReference>
<keyword evidence="4" id="KW-1185">Reference proteome</keyword>
<protein>
    <submittedName>
        <fullName evidence="3">IS630 family transposase</fullName>
    </submittedName>
</protein>
<dbReference type="SUPFAM" id="SSF46689">
    <property type="entry name" value="Homeodomain-like"/>
    <property type="match status" value="1"/>
</dbReference>
<evidence type="ECO:0000256" key="1">
    <source>
        <dbReference type="SAM" id="MobiDB-lite"/>
    </source>
</evidence>
<name>A0A372FQD6_9ACTN</name>
<comment type="caution">
    <text evidence="3">The sequence shown here is derived from an EMBL/GenBank/DDBJ whole genome shotgun (WGS) entry which is preliminary data.</text>
</comment>
<evidence type="ECO:0000259" key="2">
    <source>
        <dbReference type="Pfam" id="PF13358"/>
    </source>
</evidence>
<dbReference type="InterPro" id="IPR036397">
    <property type="entry name" value="RNaseH_sf"/>
</dbReference>
<dbReference type="InterPro" id="IPR009057">
    <property type="entry name" value="Homeodomain-like_sf"/>
</dbReference>
<dbReference type="AlphaFoldDB" id="A0A372FQD6"/>
<evidence type="ECO:0000313" key="4">
    <source>
        <dbReference type="Proteomes" id="UP000262621"/>
    </source>
</evidence>
<dbReference type="NCBIfam" id="NF033545">
    <property type="entry name" value="transpos_IS630"/>
    <property type="match status" value="1"/>
</dbReference>
<accession>A0A372FQD6</accession>
<dbReference type="InterPro" id="IPR038717">
    <property type="entry name" value="Tc1-like_DDE_dom"/>
</dbReference>
<evidence type="ECO:0000313" key="3">
    <source>
        <dbReference type="EMBL" id="RFS40150.1"/>
    </source>
</evidence>
<reference evidence="3 4" key="1">
    <citation type="submission" date="2018-08" db="EMBL/GenBank/DDBJ databases">
        <title>Verrucosispora craniellae sp. nov., isolated from a marine sponge in the South China Sea.</title>
        <authorList>
            <person name="Li L."/>
            <person name="Lin H.W."/>
        </authorList>
    </citation>
    <scope>NUCLEOTIDE SEQUENCE [LARGE SCALE GENOMIC DNA]</scope>
    <source>
        <strain evidence="3 4">LHW63014</strain>
    </source>
</reference>
<dbReference type="EMBL" id="QVFU01000116">
    <property type="protein sequence ID" value="RFS40150.1"/>
    <property type="molecule type" value="Genomic_DNA"/>
</dbReference>
<dbReference type="Gene3D" id="3.30.420.10">
    <property type="entry name" value="Ribonuclease H-like superfamily/Ribonuclease H"/>
    <property type="match status" value="1"/>
</dbReference>
<dbReference type="Pfam" id="PF13358">
    <property type="entry name" value="DDE_3"/>
    <property type="match status" value="1"/>
</dbReference>
<dbReference type="SUPFAM" id="SSF53098">
    <property type="entry name" value="Ribonuclease H-like"/>
    <property type="match status" value="1"/>
</dbReference>
<proteinExistence type="predicted"/>
<organism evidence="3 4">
    <name type="scientific">Micromonospora craniellae</name>
    <dbReference type="NCBI Taxonomy" id="2294034"/>
    <lineage>
        <taxon>Bacteria</taxon>
        <taxon>Bacillati</taxon>
        <taxon>Actinomycetota</taxon>
        <taxon>Actinomycetes</taxon>
        <taxon>Micromonosporales</taxon>
        <taxon>Micromonosporaceae</taxon>
        <taxon>Micromonospora</taxon>
    </lineage>
</organism>
<feature type="domain" description="Tc1-like transposase DDE" evidence="2">
    <location>
        <begin position="168"/>
        <end position="298"/>
    </location>
</feature>
<sequence>MRPPQTYANLTDRQYQDLLTTLHQRWRVAARAVMILLSADGMSPAEIADLLHYDPVTVRRWIARHDAEGLTGLPDRPRPGRPRHGSTGLGGRIRALLATPKAWTTIRIWRALGRPAISLRTMYRRIREQATWRRPRLVARTDPDHDAICAQVRAYLRRLPVGTVLLAEDETYLELLAKVRACWMPLGVRHRVDTPGRNQRRSIFGAVNLTTGAWHCHPCVKAVSEVFCYFLEQLLDAYPDAPAVVVLCDNDTTHTSRYTRTWLAQHPRLRLVTGARYSPQDNPVERIWAVLKHHIANTAVTTLGDRLRQAHAFFRHRTPDQNLATAAPWTSPWLPHDYRQNFWPGA</sequence>